<evidence type="ECO:0000256" key="1">
    <source>
        <dbReference type="SAM" id="MobiDB-lite"/>
    </source>
</evidence>
<feature type="compositionally biased region" description="Basic and acidic residues" evidence="1">
    <location>
        <begin position="187"/>
        <end position="210"/>
    </location>
</feature>
<feature type="compositionally biased region" description="Basic and acidic residues" evidence="1">
    <location>
        <begin position="308"/>
        <end position="320"/>
    </location>
</feature>
<feature type="non-terminal residue" evidence="2">
    <location>
        <position position="320"/>
    </location>
</feature>
<feature type="compositionally biased region" description="Low complexity" evidence="1">
    <location>
        <begin position="21"/>
        <end position="34"/>
    </location>
</feature>
<sequence length="320" mass="35698">MKPVIGDAERHRFIQIKQHKTTATVAATAAAAAAGDASHLGQFDNATPYGERDNEANANSQKRDENTSYQGGRGRGQGQGQGQGRGRGRGQMQKRGGGGGGSGQGHDRGRPVNQRNGRDRPLEKMKMMESLQDNRQELKSEGGKSKAKKYNSLQNADETLALDNATGAEAYSKEKVWQTTVIPQGHGDNKSNEKQRSKQRLREKEKDRDNLFFSKMIPNDKLEQSLKQTYRPNEEDKQRDATTTTTATMTRDHSQGPLQMPSSTGIGNKWITEIEKGEHKRRVGVDRDFSANETKIKPPLSYPHPHHNRDITKEWPTKTK</sequence>
<feature type="compositionally biased region" description="Gly residues" evidence="1">
    <location>
        <begin position="71"/>
        <end position="85"/>
    </location>
</feature>
<gene>
    <name evidence="2" type="ORF">RFI_18431</name>
</gene>
<keyword evidence="3" id="KW-1185">Reference proteome</keyword>
<evidence type="ECO:0000313" key="2">
    <source>
        <dbReference type="EMBL" id="ETO18815.1"/>
    </source>
</evidence>
<feature type="compositionally biased region" description="Polar residues" evidence="1">
    <location>
        <begin position="256"/>
        <end position="266"/>
    </location>
</feature>
<organism evidence="2 3">
    <name type="scientific">Reticulomyxa filosa</name>
    <dbReference type="NCBI Taxonomy" id="46433"/>
    <lineage>
        <taxon>Eukaryota</taxon>
        <taxon>Sar</taxon>
        <taxon>Rhizaria</taxon>
        <taxon>Retaria</taxon>
        <taxon>Foraminifera</taxon>
        <taxon>Monothalamids</taxon>
        <taxon>Reticulomyxidae</taxon>
        <taxon>Reticulomyxa</taxon>
    </lineage>
</organism>
<proteinExistence type="predicted"/>
<feature type="compositionally biased region" description="Basic and acidic residues" evidence="1">
    <location>
        <begin position="272"/>
        <end position="296"/>
    </location>
</feature>
<dbReference type="AlphaFoldDB" id="X6MXQ7"/>
<feature type="compositionally biased region" description="Basic and acidic residues" evidence="1">
    <location>
        <begin position="50"/>
        <end position="66"/>
    </location>
</feature>
<reference evidence="2 3" key="1">
    <citation type="journal article" date="2013" name="Curr. Biol.">
        <title>The Genome of the Foraminiferan Reticulomyxa filosa.</title>
        <authorList>
            <person name="Glockner G."/>
            <person name="Hulsmann N."/>
            <person name="Schleicher M."/>
            <person name="Noegel A.A."/>
            <person name="Eichinger L."/>
            <person name="Gallinger C."/>
            <person name="Pawlowski J."/>
            <person name="Sierra R."/>
            <person name="Euteneuer U."/>
            <person name="Pillet L."/>
            <person name="Moustafa A."/>
            <person name="Platzer M."/>
            <person name="Groth M."/>
            <person name="Szafranski K."/>
            <person name="Schliwa M."/>
        </authorList>
    </citation>
    <scope>NUCLEOTIDE SEQUENCE [LARGE SCALE GENOMIC DNA]</scope>
</reference>
<protein>
    <submittedName>
        <fullName evidence="2">Uncharacterized protein</fullName>
    </submittedName>
</protein>
<comment type="caution">
    <text evidence="2">The sequence shown here is derived from an EMBL/GenBank/DDBJ whole genome shotgun (WGS) entry which is preliminary data.</text>
</comment>
<name>X6MXQ7_RETFI</name>
<feature type="region of interest" description="Disordered" evidence="1">
    <location>
        <begin position="19"/>
        <end position="320"/>
    </location>
</feature>
<dbReference type="EMBL" id="ASPP01014366">
    <property type="protein sequence ID" value="ETO18815.1"/>
    <property type="molecule type" value="Genomic_DNA"/>
</dbReference>
<evidence type="ECO:0000313" key="3">
    <source>
        <dbReference type="Proteomes" id="UP000023152"/>
    </source>
</evidence>
<dbReference type="Proteomes" id="UP000023152">
    <property type="component" value="Unassembled WGS sequence"/>
</dbReference>
<accession>X6MXQ7</accession>
<feature type="compositionally biased region" description="Basic and acidic residues" evidence="1">
    <location>
        <begin position="105"/>
        <end position="144"/>
    </location>
</feature>
<feature type="compositionally biased region" description="Gly residues" evidence="1">
    <location>
        <begin position="95"/>
        <end position="104"/>
    </location>
</feature>